<dbReference type="GO" id="GO:0005664">
    <property type="term" value="C:nuclear origin of replication recognition complex"/>
    <property type="evidence" value="ECO:0007669"/>
    <property type="project" value="InterPro"/>
</dbReference>
<keyword evidence="4" id="KW-0238">DNA-binding</keyword>
<dbReference type="KEGG" id="cput:CONPUDRAFT_155085"/>
<dbReference type="Proteomes" id="UP000053558">
    <property type="component" value="Unassembled WGS sequence"/>
</dbReference>
<dbReference type="InterPro" id="IPR040855">
    <property type="entry name" value="ORC_WH_C"/>
</dbReference>
<dbReference type="InterPro" id="IPR020795">
    <property type="entry name" value="ORC3"/>
</dbReference>
<feature type="domain" description="Origin recognition complex subunit 3 winged helix C-terminal" evidence="8">
    <location>
        <begin position="570"/>
        <end position="772"/>
    </location>
</feature>
<feature type="region of interest" description="Disordered" evidence="6">
    <location>
        <begin position="586"/>
        <end position="615"/>
    </location>
</feature>
<organism evidence="9 10">
    <name type="scientific">Coniophora puteana (strain RWD-64-598)</name>
    <name type="common">Brown rot fungus</name>
    <dbReference type="NCBI Taxonomy" id="741705"/>
    <lineage>
        <taxon>Eukaryota</taxon>
        <taxon>Fungi</taxon>
        <taxon>Dikarya</taxon>
        <taxon>Basidiomycota</taxon>
        <taxon>Agaricomycotina</taxon>
        <taxon>Agaricomycetes</taxon>
        <taxon>Agaricomycetidae</taxon>
        <taxon>Boletales</taxon>
        <taxon>Coniophorineae</taxon>
        <taxon>Coniophoraceae</taxon>
        <taxon>Coniophora</taxon>
    </lineage>
</organism>
<evidence type="ECO:0000256" key="3">
    <source>
        <dbReference type="ARBA" id="ARBA00022705"/>
    </source>
</evidence>
<feature type="compositionally biased region" description="Acidic residues" evidence="6">
    <location>
        <begin position="712"/>
        <end position="733"/>
    </location>
</feature>
<dbReference type="PANTHER" id="PTHR12748">
    <property type="entry name" value="ORIGIN RECOGNITION COMPLEX SUBUNIT 3"/>
    <property type="match status" value="1"/>
</dbReference>
<feature type="domain" description="Origin recognition complex subunit 3 N-terminal" evidence="7">
    <location>
        <begin position="41"/>
        <end position="324"/>
    </location>
</feature>
<evidence type="ECO:0000259" key="8">
    <source>
        <dbReference type="Pfam" id="PF18137"/>
    </source>
</evidence>
<accession>A0A5M3ML51</accession>
<keyword evidence="3" id="KW-0235">DNA replication</keyword>
<evidence type="ECO:0000256" key="2">
    <source>
        <dbReference type="ARBA" id="ARBA00010977"/>
    </source>
</evidence>
<dbReference type="Pfam" id="PF18137">
    <property type="entry name" value="WHD_ORC"/>
    <property type="match status" value="1"/>
</dbReference>
<dbReference type="CDD" id="cd20704">
    <property type="entry name" value="Orc3"/>
    <property type="match status" value="1"/>
</dbReference>
<gene>
    <name evidence="9" type="ORF">CONPUDRAFT_155085</name>
</gene>
<keyword evidence="5" id="KW-0539">Nucleus</keyword>
<dbReference type="OMA" id="YCLMEHY"/>
<dbReference type="GO" id="GO:0006270">
    <property type="term" value="P:DNA replication initiation"/>
    <property type="evidence" value="ECO:0007669"/>
    <property type="project" value="TreeGrafter"/>
</dbReference>
<dbReference type="InterPro" id="IPR045667">
    <property type="entry name" value="ORC3_N"/>
</dbReference>
<sequence>MSDYSLDDSSQVAVYIPYSGDDDDQDHTSYSLYPERDWPGSYERRLNEYRAAWGRCLQRMQEIIYSVHSEVIDAVVSKVNSAYAEPFHGLPFPEIPVVSVNATSSNAAVFDQIAAKLEHDEEDALFGSKRHFVAHIFPGACTSVMAAMKTLVSGFVSRSPLGDEEGGIRRKPSTSLASFDINLLAAWCDAAQETHGTLQLVAILHNFEQFDPLVMQDVFEICNLHIPRIPLVFVLGLASSSASYVHAAYPSSTLALLRLDSCALPPPADVLHRVIRRTFLDVDFDPGVMIGPAVLDFLLDFFTRQSCSLDGAVSILQIAFMKHFEDPLTALLTSSSALLSDVARNGNKIKKTHKDRTAFVSSVLARVRTSSLSAASSSDNNDDTNDPPTLAACVDAARAQCSKHLRLLRFAFQTLLRVRTALQRTGRRMLQLDKDEPGMVRAALRGALGLEVKVVCRELRMLPYESAKTVLDELYVHLCGAPEDVLSAEEEIRTRIDTARQQLSPEQDYDEDDGEEEKEDSALAMAGEWLQEYLLSRLRSPEELPLWDIWCMGSTPFPSEVFNPSIHASLISGLLHPQAYLLPVPSASDPSSPRLDGHDRIQNGGGGEDGEGDALDVPDTTLLFRGYLESGKTINAYDWYASFSVALENQRAMRRVRQRQRDLDTGVDVDADASVTPKKGTKKAVVNGRGSGSPSKKRTPSGKGKERMQAEGEVEDDDLEEGEDEDEEKDEEAWGMEMQARFIRGLHELDYMGFVKHKTKGKKAEHVVKTVFDPPEPEI</sequence>
<proteinExistence type="inferred from homology"/>
<evidence type="ECO:0000256" key="1">
    <source>
        <dbReference type="ARBA" id="ARBA00004123"/>
    </source>
</evidence>
<dbReference type="RefSeq" id="XP_007770061.1">
    <property type="nucleotide sequence ID" value="XM_007771871.1"/>
</dbReference>
<dbReference type="Pfam" id="PF07034">
    <property type="entry name" value="ORC3_N"/>
    <property type="match status" value="1"/>
</dbReference>
<dbReference type="GO" id="GO:0005656">
    <property type="term" value="C:nuclear pre-replicative complex"/>
    <property type="evidence" value="ECO:0007669"/>
    <property type="project" value="TreeGrafter"/>
</dbReference>
<feature type="compositionally biased region" description="Acidic residues" evidence="6">
    <location>
        <begin position="507"/>
        <end position="519"/>
    </location>
</feature>
<comment type="caution">
    <text evidence="9">The sequence shown here is derived from an EMBL/GenBank/DDBJ whole genome shotgun (WGS) entry which is preliminary data.</text>
</comment>
<dbReference type="GO" id="GO:0003688">
    <property type="term" value="F:DNA replication origin binding"/>
    <property type="evidence" value="ECO:0007669"/>
    <property type="project" value="TreeGrafter"/>
</dbReference>
<comment type="similarity">
    <text evidence="2">Belongs to the ORC3 family.</text>
</comment>
<dbReference type="GeneID" id="19203369"/>
<feature type="region of interest" description="Disordered" evidence="6">
    <location>
        <begin position="496"/>
        <end position="520"/>
    </location>
</feature>
<evidence type="ECO:0000256" key="6">
    <source>
        <dbReference type="SAM" id="MobiDB-lite"/>
    </source>
</evidence>
<reference evidence="10" key="1">
    <citation type="journal article" date="2012" name="Science">
        <title>The Paleozoic origin of enzymatic lignin decomposition reconstructed from 31 fungal genomes.</title>
        <authorList>
            <person name="Floudas D."/>
            <person name="Binder M."/>
            <person name="Riley R."/>
            <person name="Barry K."/>
            <person name="Blanchette R.A."/>
            <person name="Henrissat B."/>
            <person name="Martinez A.T."/>
            <person name="Otillar R."/>
            <person name="Spatafora J.W."/>
            <person name="Yadav J.S."/>
            <person name="Aerts A."/>
            <person name="Benoit I."/>
            <person name="Boyd A."/>
            <person name="Carlson A."/>
            <person name="Copeland A."/>
            <person name="Coutinho P.M."/>
            <person name="de Vries R.P."/>
            <person name="Ferreira P."/>
            <person name="Findley K."/>
            <person name="Foster B."/>
            <person name="Gaskell J."/>
            <person name="Glotzer D."/>
            <person name="Gorecki P."/>
            <person name="Heitman J."/>
            <person name="Hesse C."/>
            <person name="Hori C."/>
            <person name="Igarashi K."/>
            <person name="Jurgens J.A."/>
            <person name="Kallen N."/>
            <person name="Kersten P."/>
            <person name="Kohler A."/>
            <person name="Kuees U."/>
            <person name="Kumar T.K.A."/>
            <person name="Kuo A."/>
            <person name="LaButti K."/>
            <person name="Larrondo L.F."/>
            <person name="Lindquist E."/>
            <person name="Ling A."/>
            <person name="Lombard V."/>
            <person name="Lucas S."/>
            <person name="Lundell T."/>
            <person name="Martin R."/>
            <person name="McLaughlin D.J."/>
            <person name="Morgenstern I."/>
            <person name="Morin E."/>
            <person name="Murat C."/>
            <person name="Nagy L.G."/>
            <person name="Nolan M."/>
            <person name="Ohm R.A."/>
            <person name="Patyshakuliyeva A."/>
            <person name="Rokas A."/>
            <person name="Ruiz-Duenas F.J."/>
            <person name="Sabat G."/>
            <person name="Salamov A."/>
            <person name="Samejima M."/>
            <person name="Schmutz J."/>
            <person name="Slot J.C."/>
            <person name="St John F."/>
            <person name="Stenlid J."/>
            <person name="Sun H."/>
            <person name="Sun S."/>
            <person name="Syed K."/>
            <person name="Tsang A."/>
            <person name="Wiebenga A."/>
            <person name="Young D."/>
            <person name="Pisabarro A."/>
            <person name="Eastwood D.C."/>
            <person name="Martin F."/>
            <person name="Cullen D."/>
            <person name="Grigoriev I.V."/>
            <person name="Hibbett D.S."/>
        </authorList>
    </citation>
    <scope>NUCLEOTIDE SEQUENCE [LARGE SCALE GENOMIC DNA]</scope>
    <source>
        <strain evidence="10">RWD-64-598 SS2</strain>
    </source>
</reference>
<evidence type="ECO:0000259" key="7">
    <source>
        <dbReference type="Pfam" id="PF07034"/>
    </source>
</evidence>
<name>A0A5M3ML51_CONPW</name>
<dbReference type="AlphaFoldDB" id="A0A5M3ML51"/>
<evidence type="ECO:0000313" key="10">
    <source>
        <dbReference type="Proteomes" id="UP000053558"/>
    </source>
</evidence>
<dbReference type="EMBL" id="JH711580">
    <property type="protein sequence ID" value="EIW79690.1"/>
    <property type="molecule type" value="Genomic_DNA"/>
</dbReference>
<evidence type="ECO:0000256" key="4">
    <source>
        <dbReference type="ARBA" id="ARBA00023125"/>
    </source>
</evidence>
<dbReference type="GO" id="GO:0031261">
    <property type="term" value="C:DNA replication preinitiation complex"/>
    <property type="evidence" value="ECO:0007669"/>
    <property type="project" value="TreeGrafter"/>
</dbReference>
<comment type="subcellular location">
    <subcellularLocation>
        <location evidence="1">Nucleus</location>
    </subcellularLocation>
</comment>
<evidence type="ECO:0000256" key="5">
    <source>
        <dbReference type="ARBA" id="ARBA00023242"/>
    </source>
</evidence>
<dbReference type="PANTHER" id="PTHR12748:SF0">
    <property type="entry name" value="ORIGIN RECOGNITION COMPLEX SUBUNIT 3"/>
    <property type="match status" value="1"/>
</dbReference>
<protein>
    <submittedName>
        <fullName evidence="9">Uncharacterized protein</fullName>
    </submittedName>
</protein>
<keyword evidence="10" id="KW-1185">Reference proteome</keyword>
<dbReference type="OrthoDB" id="10265211at2759"/>
<feature type="region of interest" description="Disordered" evidence="6">
    <location>
        <begin position="658"/>
        <end position="733"/>
    </location>
</feature>
<evidence type="ECO:0000313" key="9">
    <source>
        <dbReference type="EMBL" id="EIW79690.1"/>
    </source>
</evidence>